<comment type="caution">
    <text evidence="1">The sequence shown here is derived from an EMBL/GenBank/DDBJ whole genome shotgun (WGS) entry which is preliminary data.</text>
</comment>
<evidence type="ECO:0008006" key="3">
    <source>
        <dbReference type="Google" id="ProtNLM"/>
    </source>
</evidence>
<accession>A0ABN1Q0Q4</accession>
<keyword evidence="2" id="KW-1185">Reference proteome</keyword>
<evidence type="ECO:0000313" key="1">
    <source>
        <dbReference type="EMBL" id="GAA0936088.1"/>
    </source>
</evidence>
<sequence length="206" mass="23270">MNTATLDAPQVVKVRGRFYVSGGTSYYLFGPDTKKACEAWVQQSAETRAALAAGDVRREELAVRRVERLRREPDHEDNTIEFVRLGMTYSLEWEIQVSKERTFVGCLAHMAYGRMKPAHALGLLLPFFRKSHGVMVGRLSEPFVEIGFPQGPERQQLCADLVSAAWESGADIVAVYASPRPSEPIYLRKPSKLPADLWRVRMKWDG</sequence>
<dbReference type="Proteomes" id="UP001500665">
    <property type="component" value="Unassembled WGS sequence"/>
</dbReference>
<reference evidence="1 2" key="1">
    <citation type="journal article" date="2019" name="Int. J. Syst. Evol. Microbiol.">
        <title>The Global Catalogue of Microorganisms (GCM) 10K type strain sequencing project: providing services to taxonomists for standard genome sequencing and annotation.</title>
        <authorList>
            <consortium name="The Broad Institute Genomics Platform"/>
            <consortium name="The Broad Institute Genome Sequencing Center for Infectious Disease"/>
            <person name="Wu L."/>
            <person name="Ma J."/>
        </authorList>
    </citation>
    <scope>NUCLEOTIDE SEQUENCE [LARGE SCALE GENOMIC DNA]</scope>
    <source>
        <strain evidence="1 2">JCM 10696</strain>
    </source>
</reference>
<protein>
    <recommendedName>
        <fullName evidence="3">GNAT family N-acetyltransferase</fullName>
    </recommendedName>
</protein>
<dbReference type="EMBL" id="BAAAHH010000001">
    <property type="protein sequence ID" value="GAA0936088.1"/>
    <property type="molecule type" value="Genomic_DNA"/>
</dbReference>
<evidence type="ECO:0000313" key="2">
    <source>
        <dbReference type="Proteomes" id="UP001500665"/>
    </source>
</evidence>
<gene>
    <name evidence="1" type="ORF">GCM10009550_01610</name>
</gene>
<name>A0ABN1Q0Q4_9ACTN</name>
<organism evidence="1 2">
    <name type="scientific">Actinocorallia libanotica</name>
    <dbReference type="NCBI Taxonomy" id="46162"/>
    <lineage>
        <taxon>Bacteria</taxon>
        <taxon>Bacillati</taxon>
        <taxon>Actinomycetota</taxon>
        <taxon>Actinomycetes</taxon>
        <taxon>Streptosporangiales</taxon>
        <taxon>Thermomonosporaceae</taxon>
        <taxon>Actinocorallia</taxon>
    </lineage>
</organism>
<dbReference type="RefSeq" id="WP_344235549.1">
    <property type="nucleotide sequence ID" value="NZ_BAAAHH010000001.1"/>
</dbReference>
<proteinExistence type="predicted"/>